<comment type="similarity">
    <text evidence="1">Belongs to the sigma-70 factor family. ECF subfamily.</text>
</comment>
<dbReference type="PANTHER" id="PTHR43133:SF8">
    <property type="entry name" value="RNA POLYMERASE SIGMA FACTOR HI_1459-RELATED"/>
    <property type="match status" value="1"/>
</dbReference>
<feature type="domain" description="RNA polymerase sigma factor 70 region 4 type 2" evidence="7">
    <location>
        <begin position="130"/>
        <end position="172"/>
    </location>
</feature>
<dbReference type="PANTHER" id="PTHR43133">
    <property type="entry name" value="RNA POLYMERASE ECF-TYPE SIGMA FACTO"/>
    <property type="match status" value="1"/>
</dbReference>
<dbReference type="InterPro" id="IPR007627">
    <property type="entry name" value="RNA_pol_sigma70_r2"/>
</dbReference>
<proteinExistence type="inferred from homology"/>
<organism evidence="8 9">
    <name type="scientific">Ruminococcus flavefaciens</name>
    <dbReference type="NCBI Taxonomy" id="1265"/>
    <lineage>
        <taxon>Bacteria</taxon>
        <taxon>Bacillati</taxon>
        <taxon>Bacillota</taxon>
        <taxon>Clostridia</taxon>
        <taxon>Eubacteriales</taxon>
        <taxon>Oscillospiraceae</taxon>
        <taxon>Ruminococcus</taxon>
    </lineage>
</organism>
<evidence type="ECO:0000313" key="9">
    <source>
        <dbReference type="Proteomes" id="UP000183190"/>
    </source>
</evidence>
<reference evidence="8 9" key="1">
    <citation type="submission" date="2016-10" db="EMBL/GenBank/DDBJ databases">
        <authorList>
            <person name="de Groot N.N."/>
        </authorList>
    </citation>
    <scope>NUCLEOTIDE SEQUENCE [LARGE SCALE GENOMIC DNA]</scope>
    <source>
        <strain evidence="8 9">YAD2003</strain>
    </source>
</reference>
<dbReference type="Pfam" id="PF08281">
    <property type="entry name" value="Sigma70_r4_2"/>
    <property type="match status" value="1"/>
</dbReference>
<sequence>MNDKHIIEMFRNRDEQAITELKLKYGRLCFHIAANILSQHEDIEECLNSVYYDIWNRIPPDEPNDLKTYLCRIVKNKAIDKLKYNSASKRNSKLSVSIDELAECIPDTRQQDIPTQKLSEIISRFLRMQDEKNRKIFVRRYWYGDDISKIAEYFQMNEKTVATNLFRTRKKLKEFLKKEGFEYE</sequence>
<name>A0A1H6JJ61_RUMFL</name>
<protein>
    <submittedName>
        <fullName evidence="8">RNA polymerase sigma-70 factor, ECF subfamily</fullName>
    </submittedName>
</protein>
<dbReference type="InterPro" id="IPR013249">
    <property type="entry name" value="RNA_pol_sigma70_r4_t2"/>
</dbReference>
<dbReference type="EMBL" id="FNWV01000005">
    <property type="protein sequence ID" value="SEH62017.1"/>
    <property type="molecule type" value="Genomic_DNA"/>
</dbReference>
<keyword evidence="3" id="KW-0731">Sigma factor</keyword>
<dbReference type="InterPro" id="IPR039425">
    <property type="entry name" value="RNA_pol_sigma-70-like"/>
</dbReference>
<evidence type="ECO:0000256" key="2">
    <source>
        <dbReference type="ARBA" id="ARBA00023015"/>
    </source>
</evidence>
<evidence type="ECO:0000313" key="8">
    <source>
        <dbReference type="EMBL" id="SEH62017.1"/>
    </source>
</evidence>
<gene>
    <name evidence="8" type="ORF">SAMN02910265_01786</name>
</gene>
<keyword evidence="5" id="KW-0804">Transcription</keyword>
<feature type="domain" description="RNA polymerase sigma-70 region 2" evidence="6">
    <location>
        <begin position="24"/>
        <end position="85"/>
    </location>
</feature>
<dbReference type="OrthoDB" id="9808901at2"/>
<dbReference type="RefSeq" id="WP_074716564.1">
    <property type="nucleotide sequence ID" value="NZ_FNWV01000005.1"/>
</dbReference>
<keyword evidence="2" id="KW-0805">Transcription regulation</keyword>
<dbReference type="GO" id="GO:0016987">
    <property type="term" value="F:sigma factor activity"/>
    <property type="evidence" value="ECO:0007669"/>
    <property type="project" value="UniProtKB-KW"/>
</dbReference>
<dbReference type="Gene3D" id="1.10.10.10">
    <property type="entry name" value="Winged helix-like DNA-binding domain superfamily/Winged helix DNA-binding domain"/>
    <property type="match status" value="1"/>
</dbReference>
<dbReference type="InterPro" id="IPR013325">
    <property type="entry name" value="RNA_pol_sigma_r2"/>
</dbReference>
<dbReference type="AlphaFoldDB" id="A0A1H6JJ61"/>
<evidence type="ECO:0000256" key="5">
    <source>
        <dbReference type="ARBA" id="ARBA00023163"/>
    </source>
</evidence>
<dbReference type="Pfam" id="PF04542">
    <property type="entry name" value="Sigma70_r2"/>
    <property type="match status" value="1"/>
</dbReference>
<evidence type="ECO:0000256" key="3">
    <source>
        <dbReference type="ARBA" id="ARBA00023082"/>
    </source>
</evidence>
<dbReference type="GO" id="GO:0003677">
    <property type="term" value="F:DNA binding"/>
    <property type="evidence" value="ECO:0007669"/>
    <property type="project" value="UniProtKB-KW"/>
</dbReference>
<evidence type="ECO:0000259" key="6">
    <source>
        <dbReference type="Pfam" id="PF04542"/>
    </source>
</evidence>
<keyword evidence="4" id="KW-0238">DNA-binding</keyword>
<accession>A0A1H6JJ61</accession>
<dbReference type="Gene3D" id="1.10.1740.10">
    <property type="match status" value="1"/>
</dbReference>
<evidence type="ECO:0000256" key="4">
    <source>
        <dbReference type="ARBA" id="ARBA00023125"/>
    </source>
</evidence>
<dbReference type="InterPro" id="IPR014284">
    <property type="entry name" value="RNA_pol_sigma-70_dom"/>
</dbReference>
<dbReference type="InterPro" id="IPR013324">
    <property type="entry name" value="RNA_pol_sigma_r3/r4-like"/>
</dbReference>
<dbReference type="InterPro" id="IPR036388">
    <property type="entry name" value="WH-like_DNA-bd_sf"/>
</dbReference>
<evidence type="ECO:0000259" key="7">
    <source>
        <dbReference type="Pfam" id="PF08281"/>
    </source>
</evidence>
<dbReference type="Proteomes" id="UP000183190">
    <property type="component" value="Unassembled WGS sequence"/>
</dbReference>
<dbReference type="GO" id="GO:0006352">
    <property type="term" value="P:DNA-templated transcription initiation"/>
    <property type="evidence" value="ECO:0007669"/>
    <property type="project" value="InterPro"/>
</dbReference>
<dbReference type="SUPFAM" id="SSF88946">
    <property type="entry name" value="Sigma2 domain of RNA polymerase sigma factors"/>
    <property type="match status" value="1"/>
</dbReference>
<dbReference type="NCBIfam" id="TIGR02937">
    <property type="entry name" value="sigma70-ECF"/>
    <property type="match status" value="1"/>
</dbReference>
<evidence type="ECO:0000256" key="1">
    <source>
        <dbReference type="ARBA" id="ARBA00010641"/>
    </source>
</evidence>
<dbReference type="SUPFAM" id="SSF88659">
    <property type="entry name" value="Sigma3 and sigma4 domains of RNA polymerase sigma factors"/>
    <property type="match status" value="1"/>
</dbReference>